<organism evidence="1 2">
    <name type="scientific">Nitrobacter winogradskyi</name>
    <name type="common">Nitrobacter agilis</name>
    <dbReference type="NCBI Taxonomy" id="913"/>
    <lineage>
        <taxon>Bacteria</taxon>
        <taxon>Pseudomonadati</taxon>
        <taxon>Pseudomonadota</taxon>
        <taxon>Alphaproteobacteria</taxon>
        <taxon>Hyphomicrobiales</taxon>
        <taxon>Nitrobacteraceae</taxon>
        <taxon>Nitrobacter</taxon>
    </lineage>
</organism>
<proteinExistence type="predicted"/>
<keyword evidence="2" id="KW-1185">Reference proteome</keyword>
<accession>A0ACC6AHX4</accession>
<dbReference type="EMBL" id="JALJZS010000001">
    <property type="protein sequence ID" value="MCP1999113.1"/>
    <property type="molecule type" value="Genomic_DNA"/>
</dbReference>
<evidence type="ECO:0000313" key="1">
    <source>
        <dbReference type="EMBL" id="MCP1999113.1"/>
    </source>
</evidence>
<dbReference type="Proteomes" id="UP001205486">
    <property type="component" value="Unassembled WGS sequence"/>
</dbReference>
<sequence length="574" mass="63851">MRHARTAASVKDSRNIVRALCSAGSCHAEKLGKLTMNCMKGSFLGSTAGLIVLSSVAFVAVPSSPAQARTLMHEGACSEPDVCSPTQAERQAQRRQGYAPLAAPSWADTYTQGWTEKQLQALTFPYFKAITTKPVFSLYDALGRPENLKIGGSFRSRIEGINNQFRPAPFPHSDVFAAFRTNVYAEYDTGHKVKIGGEVFDSRGYLQKPNSSTATTEVNALELTQAYLNFDLSDETGNGSKSSLTAGRFTKDIGSRRLVARNDFRNTINSFTGASFDWQGANKDQMTLFWTMPHTRFPADAAGILDNAIVMDRENLDLQFYGGSYTFANVLGGSLELYGFGLYEQDSGTGLRAVQTRNRRMFTPGFRLWRAPKPDQFDHEVEVVYQTGLARDTAAVTDTRDLQVSAYFFHAQAGYTFNTNWLPRLLVQYDQASGDSNNPNTFTRFDTLFGARRWEFGPTSLYGPIQRSNLISPGIRLEVTPSPLWDAFIGYRTLFLENPTDSFGLTGVRDRSGRSGIFAGQQIETRLRYWLIPDAWLLDTGALYLIKGNFLRDAPNAPPTGDTFYGYLQTSFFF</sequence>
<evidence type="ECO:0000313" key="2">
    <source>
        <dbReference type="Proteomes" id="UP001205486"/>
    </source>
</evidence>
<reference evidence="1" key="1">
    <citation type="submission" date="2022-03" db="EMBL/GenBank/DDBJ databases">
        <title>Interactions between chemoautotrophic and heterotrophic bacteria.</title>
        <authorList>
            <person name="Santoro A."/>
        </authorList>
    </citation>
    <scope>NUCLEOTIDE SEQUENCE</scope>
    <source>
        <strain evidence="1">Nb-106</strain>
    </source>
</reference>
<protein>
    <submittedName>
        <fullName evidence="1">Uncharacterized protein</fullName>
    </submittedName>
</protein>
<name>A0ACC6AHX4_NITWI</name>
<comment type="caution">
    <text evidence="1">The sequence shown here is derived from an EMBL/GenBank/DDBJ whole genome shotgun (WGS) entry which is preliminary data.</text>
</comment>
<gene>
    <name evidence="1" type="ORF">J2S34_001535</name>
</gene>